<dbReference type="EMBL" id="APPK01000019">
    <property type="protein sequence ID" value="ENV23171.1"/>
    <property type="molecule type" value="Genomic_DNA"/>
</dbReference>
<reference evidence="1 2" key="1">
    <citation type="submission" date="2013-02" db="EMBL/GenBank/DDBJ databases">
        <title>The Genome Sequence of Acinetobacter bereziniae NIPH 3.</title>
        <authorList>
            <consortium name="The Broad Institute Genome Sequencing Platform"/>
            <consortium name="The Broad Institute Genome Sequencing Center for Infectious Disease"/>
            <person name="Cerqueira G."/>
            <person name="Feldgarden M."/>
            <person name="Courvalin P."/>
            <person name="Perichon B."/>
            <person name="Grillot-Courvalin C."/>
            <person name="Clermont D."/>
            <person name="Rocha E."/>
            <person name="Yoon E.-J."/>
            <person name="Nemec A."/>
            <person name="Walker B."/>
            <person name="Young S.K."/>
            <person name="Zeng Q."/>
            <person name="Gargeya S."/>
            <person name="Fitzgerald M."/>
            <person name="Haas B."/>
            <person name="Abouelleil A."/>
            <person name="Alvarado L."/>
            <person name="Arachchi H.M."/>
            <person name="Berlin A.M."/>
            <person name="Chapman S.B."/>
            <person name="Dewar J."/>
            <person name="Goldberg J."/>
            <person name="Griggs A."/>
            <person name="Gujja S."/>
            <person name="Hansen M."/>
            <person name="Howarth C."/>
            <person name="Imamovic A."/>
            <person name="Larimer J."/>
            <person name="McCowan C."/>
            <person name="Murphy C."/>
            <person name="Neiman D."/>
            <person name="Pearson M."/>
            <person name="Priest M."/>
            <person name="Roberts A."/>
            <person name="Saif S."/>
            <person name="Shea T."/>
            <person name="Sisk P."/>
            <person name="Sykes S."/>
            <person name="Wortman J."/>
            <person name="Nusbaum C."/>
            <person name="Birren B."/>
        </authorList>
    </citation>
    <scope>NUCLEOTIDE SEQUENCE [LARGE SCALE GENOMIC DNA]</scope>
    <source>
        <strain evidence="1 2">NIPH 3</strain>
    </source>
</reference>
<gene>
    <name evidence="1" type="ORF">F963_00876</name>
</gene>
<comment type="caution">
    <text evidence="1">The sequence shown here is derived from an EMBL/GenBank/DDBJ whole genome shotgun (WGS) entry which is preliminary data.</text>
</comment>
<accession>N8XFU7</accession>
<dbReference type="RefSeq" id="WP_004828734.1">
    <property type="nucleotide sequence ID" value="NZ_KB849466.1"/>
</dbReference>
<proteinExistence type="predicted"/>
<protein>
    <recommendedName>
        <fullName evidence="3">Helix-turn-helix domain-containing protein</fullName>
    </recommendedName>
</protein>
<dbReference type="HOGENOM" id="CLU_140176_7_1_6"/>
<dbReference type="PATRIC" id="fig|1217651.3.peg.848"/>
<evidence type="ECO:0008006" key="3">
    <source>
        <dbReference type="Google" id="ProtNLM"/>
    </source>
</evidence>
<sequence>MSRLSKFDRMTAEEKAQEVNRFWSSNDDVCFPPETVAAVLEVSPSWLQAKRCSGGGIPFTKISERKIRYIKADIVDYYNKRKVNHTSMNSGC</sequence>
<dbReference type="Proteomes" id="UP000013270">
    <property type="component" value="Unassembled WGS sequence"/>
</dbReference>
<dbReference type="AlphaFoldDB" id="N8XFU7"/>
<evidence type="ECO:0000313" key="1">
    <source>
        <dbReference type="EMBL" id="ENV23171.1"/>
    </source>
</evidence>
<name>N8XFU7_ACIBZ</name>
<evidence type="ECO:0000313" key="2">
    <source>
        <dbReference type="Proteomes" id="UP000013270"/>
    </source>
</evidence>
<organism evidence="1 2">
    <name type="scientific">Acinetobacter bereziniae NIPH 3</name>
    <dbReference type="NCBI Taxonomy" id="1217651"/>
    <lineage>
        <taxon>Bacteria</taxon>
        <taxon>Pseudomonadati</taxon>
        <taxon>Pseudomonadota</taxon>
        <taxon>Gammaproteobacteria</taxon>
        <taxon>Moraxellales</taxon>
        <taxon>Moraxellaceae</taxon>
        <taxon>Acinetobacter</taxon>
    </lineage>
</organism>